<dbReference type="Pfam" id="PF08482">
    <property type="entry name" value="HrpB_C"/>
    <property type="match status" value="1"/>
</dbReference>
<accession>A0A0D6P4X4</accession>
<comment type="caution">
    <text evidence="5">The sequence shown here is derived from an EMBL/GenBank/DDBJ whole genome shotgun (WGS) entry which is preliminary data.</text>
</comment>
<keyword evidence="1" id="KW-0378">Hydrolase</keyword>
<dbReference type="Proteomes" id="UP000032680">
    <property type="component" value="Unassembled WGS sequence"/>
</dbReference>
<evidence type="ECO:0000313" key="6">
    <source>
        <dbReference type="Proteomes" id="UP000032680"/>
    </source>
</evidence>
<protein>
    <submittedName>
        <fullName evidence="5">ATP-dependent helicase hrpB</fullName>
    </submittedName>
</protein>
<dbReference type="EMBL" id="BANB01000029">
    <property type="protein sequence ID" value="GAN75944.1"/>
    <property type="molecule type" value="Genomic_DNA"/>
</dbReference>
<sequence>MLAGWRVPLRLALLSPAGRPVAVTGDIAGFWSGAWADVRRDMRGRYPKHDWPENPAESSSRCHHRGRPSGS</sequence>
<keyword evidence="2 5" id="KW-0547">Nucleotide-binding</keyword>
<evidence type="ECO:0000259" key="4">
    <source>
        <dbReference type="Pfam" id="PF08482"/>
    </source>
</evidence>
<evidence type="ECO:0000256" key="1">
    <source>
        <dbReference type="ARBA" id="ARBA00022801"/>
    </source>
</evidence>
<keyword evidence="2 5" id="KW-0347">Helicase</keyword>
<keyword evidence="6" id="KW-1185">Reference proteome</keyword>
<evidence type="ECO:0000256" key="3">
    <source>
        <dbReference type="SAM" id="MobiDB-lite"/>
    </source>
</evidence>
<evidence type="ECO:0000256" key="2">
    <source>
        <dbReference type="ARBA" id="ARBA00022806"/>
    </source>
</evidence>
<organism evidence="5 6">
    <name type="scientific">Acidisphaera rubrifaciens HS-AP3</name>
    <dbReference type="NCBI Taxonomy" id="1231350"/>
    <lineage>
        <taxon>Bacteria</taxon>
        <taxon>Pseudomonadati</taxon>
        <taxon>Pseudomonadota</taxon>
        <taxon>Alphaproteobacteria</taxon>
        <taxon>Acetobacterales</taxon>
        <taxon>Acetobacteraceae</taxon>
        <taxon>Acidisphaera</taxon>
    </lineage>
</organism>
<proteinExistence type="predicted"/>
<dbReference type="GO" id="GO:0004386">
    <property type="term" value="F:helicase activity"/>
    <property type="evidence" value="ECO:0007669"/>
    <property type="project" value="UniProtKB-KW"/>
</dbReference>
<dbReference type="AlphaFoldDB" id="A0A0D6P4X4"/>
<evidence type="ECO:0000313" key="5">
    <source>
        <dbReference type="EMBL" id="GAN75944.1"/>
    </source>
</evidence>
<feature type="domain" description="ATP-dependent RNA helicase HrpB C-terminal" evidence="4">
    <location>
        <begin position="2"/>
        <end position="55"/>
    </location>
</feature>
<keyword evidence="2 5" id="KW-0067">ATP-binding</keyword>
<dbReference type="InterPro" id="IPR013689">
    <property type="entry name" value="RNA_helicase_ATP-dep_HrpB_C"/>
</dbReference>
<dbReference type="GO" id="GO:0016787">
    <property type="term" value="F:hydrolase activity"/>
    <property type="evidence" value="ECO:0007669"/>
    <property type="project" value="UniProtKB-KW"/>
</dbReference>
<gene>
    <name evidence="5" type="ORF">Asru_0029_01</name>
</gene>
<feature type="region of interest" description="Disordered" evidence="3">
    <location>
        <begin position="46"/>
        <end position="71"/>
    </location>
</feature>
<feature type="compositionally biased region" description="Basic residues" evidence="3">
    <location>
        <begin position="61"/>
        <end position="71"/>
    </location>
</feature>
<reference evidence="5 6" key="1">
    <citation type="submission" date="2012-11" db="EMBL/GenBank/DDBJ databases">
        <title>Whole genome sequence of Acidisphaera rubrifaciens HS-AP3.</title>
        <authorList>
            <person name="Azuma Y."/>
            <person name="Higashiura N."/>
            <person name="Hirakawa H."/>
            <person name="Matsushita K."/>
        </authorList>
    </citation>
    <scope>NUCLEOTIDE SEQUENCE [LARGE SCALE GENOMIC DNA]</scope>
    <source>
        <strain evidence="5 6">HS-AP3</strain>
    </source>
</reference>
<name>A0A0D6P4X4_9PROT</name>
<dbReference type="PANTHER" id="PTHR43519">
    <property type="entry name" value="ATP-DEPENDENT RNA HELICASE HRPB"/>
    <property type="match status" value="1"/>
</dbReference>
<dbReference type="PANTHER" id="PTHR43519:SF1">
    <property type="entry name" value="ATP-DEPENDENT RNA HELICASE HRPB"/>
    <property type="match status" value="1"/>
</dbReference>